<dbReference type="AlphaFoldDB" id="I2NCG0"/>
<protein>
    <recommendedName>
        <fullName evidence="3 5">acylphosphatase</fullName>
        <ecNumber evidence="2 5">3.6.1.7</ecNumber>
    </recommendedName>
</protein>
<dbReference type="PROSITE" id="PS00150">
    <property type="entry name" value="ACYLPHOSPHATASE_1"/>
    <property type="match status" value="1"/>
</dbReference>
<evidence type="ECO:0000256" key="2">
    <source>
        <dbReference type="ARBA" id="ARBA00012150"/>
    </source>
</evidence>
<dbReference type="InterPro" id="IPR017968">
    <property type="entry name" value="Acylphosphatase_CS"/>
</dbReference>
<comment type="similarity">
    <text evidence="1 6">Belongs to the acylphosphatase family.</text>
</comment>
<feature type="active site" evidence="5">
    <location>
        <position position="18"/>
    </location>
</feature>
<name>I2NCG0_9PAST</name>
<evidence type="ECO:0000313" key="9">
    <source>
        <dbReference type="Proteomes" id="UP000003345"/>
    </source>
</evidence>
<keyword evidence="5" id="KW-0378">Hydrolase</keyword>
<dbReference type="PANTHER" id="PTHR47268:SF4">
    <property type="entry name" value="ACYLPHOSPHATASE"/>
    <property type="match status" value="1"/>
</dbReference>
<evidence type="ECO:0000256" key="1">
    <source>
        <dbReference type="ARBA" id="ARBA00005614"/>
    </source>
</evidence>
<dbReference type="Pfam" id="PF00708">
    <property type="entry name" value="Acylphosphatase"/>
    <property type="match status" value="1"/>
</dbReference>
<dbReference type="Gene3D" id="3.30.70.100">
    <property type="match status" value="1"/>
</dbReference>
<accession>I2NCG0</accession>
<dbReference type="SUPFAM" id="SSF54975">
    <property type="entry name" value="Acylphosphatase/BLUF domain-like"/>
    <property type="match status" value="1"/>
</dbReference>
<sequence length="58" mass="6407">MITKQFFVFGRVQGVGFRFFTLQQAGKLGLKGTVSNRIDGSVEVIVQGTEDQISLMRA</sequence>
<feature type="domain" description="Acylphosphatase-like" evidence="7">
    <location>
        <begin position="3"/>
        <end position="58"/>
    </location>
</feature>
<gene>
    <name evidence="8" type="ORF">HMPREF1054_0716</name>
</gene>
<dbReference type="RefSeq" id="WP_005710329.1">
    <property type="nucleotide sequence ID" value="NZ_AJMU01000078.1"/>
</dbReference>
<dbReference type="EMBL" id="AJMU01000078">
    <property type="protein sequence ID" value="EIG23521.1"/>
    <property type="molecule type" value="Genomic_DNA"/>
</dbReference>
<evidence type="ECO:0000256" key="4">
    <source>
        <dbReference type="ARBA" id="ARBA00047645"/>
    </source>
</evidence>
<evidence type="ECO:0000256" key="5">
    <source>
        <dbReference type="PROSITE-ProRule" id="PRU00520"/>
    </source>
</evidence>
<proteinExistence type="inferred from homology"/>
<comment type="caution">
    <text evidence="8">The sequence shown here is derived from an EMBL/GenBank/DDBJ whole genome shotgun (WGS) entry which is preliminary data.</text>
</comment>
<dbReference type="PATRIC" id="fig|1095743.3.peg.1890"/>
<dbReference type="EC" id="3.6.1.7" evidence="2 5"/>
<dbReference type="eggNOG" id="COG1254">
    <property type="taxonomic scope" value="Bacteria"/>
</dbReference>
<evidence type="ECO:0000313" key="8">
    <source>
        <dbReference type="EMBL" id="EIG23521.1"/>
    </source>
</evidence>
<dbReference type="InterPro" id="IPR001792">
    <property type="entry name" value="Acylphosphatase-like_dom"/>
</dbReference>
<feature type="active site" evidence="5">
    <location>
        <position position="36"/>
    </location>
</feature>
<dbReference type="GO" id="GO:0003998">
    <property type="term" value="F:acylphosphatase activity"/>
    <property type="evidence" value="ECO:0007669"/>
    <property type="project" value="UniProtKB-EC"/>
</dbReference>
<reference evidence="8 9" key="1">
    <citation type="submission" date="2012-04" db="EMBL/GenBank/DDBJ databases">
        <authorList>
            <person name="Harkins D.M."/>
            <person name="Madupu R."/>
            <person name="Durkin A.S."/>
            <person name="Torralba M."/>
            <person name="Methe B."/>
            <person name="Sutton G.G."/>
            <person name="Nelson K.E."/>
        </authorList>
    </citation>
    <scope>NUCLEOTIDE SEQUENCE [LARGE SCALE GENOMIC DNA]</scope>
    <source>
        <strain evidence="8 9">HK411</strain>
    </source>
</reference>
<evidence type="ECO:0000256" key="3">
    <source>
        <dbReference type="ARBA" id="ARBA00015991"/>
    </source>
</evidence>
<dbReference type="PRINTS" id="PR00112">
    <property type="entry name" value="ACYLPHPHTASE"/>
</dbReference>
<evidence type="ECO:0000259" key="7">
    <source>
        <dbReference type="PROSITE" id="PS51160"/>
    </source>
</evidence>
<dbReference type="InterPro" id="IPR036046">
    <property type="entry name" value="Acylphosphatase-like_dom_sf"/>
</dbReference>
<dbReference type="PANTHER" id="PTHR47268">
    <property type="entry name" value="ACYLPHOSPHATASE"/>
    <property type="match status" value="1"/>
</dbReference>
<dbReference type="Proteomes" id="UP000003345">
    <property type="component" value="Unassembled WGS sequence"/>
</dbReference>
<dbReference type="InterPro" id="IPR020456">
    <property type="entry name" value="Acylphosphatase"/>
</dbReference>
<evidence type="ECO:0000256" key="6">
    <source>
        <dbReference type="RuleBase" id="RU004168"/>
    </source>
</evidence>
<organism evidence="8 9">
    <name type="scientific">Haemophilus paraphrohaemolyticus HK411</name>
    <dbReference type="NCBI Taxonomy" id="1095743"/>
    <lineage>
        <taxon>Bacteria</taxon>
        <taxon>Pseudomonadati</taxon>
        <taxon>Pseudomonadota</taxon>
        <taxon>Gammaproteobacteria</taxon>
        <taxon>Pasteurellales</taxon>
        <taxon>Pasteurellaceae</taxon>
        <taxon>Haemophilus</taxon>
    </lineage>
</organism>
<dbReference type="PROSITE" id="PS51160">
    <property type="entry name" value="ACYLPHOSPHATASE_3"/>
    <property type="match status" value="1"/>
</dbReference>
<comment type="catalytic activity">
    <reaction evidence="4 5">
        <text>an acyl phosphate + H2O = a carboxylate + phosphate + H(+)</text>
        <dbReference type="Rhea" id="RHEA:14965"/>
        <dbReference type="ChEBI" id="CHEBI:15377"/>
        <dbReference type="ChEBI" id="CHEBI:15378"/>
        <dbReference type="ChEBI" id="CHEBI:29067"/>
        <dbReference type="ChEBI" id="CHEBI:43474"/>
        <dbReference type="ChEBI" id="CHEBI:59918"/>
        <dbReference type="EC" id="3.6.1.7"/>
    </reaction>
</comment>